<sequence>MVNGLEADIERLDAFAAQNRDAYDAGDPFPHIAIEDFVHPEVIEGVLKEVEAGDETGWSQMDDRFQKKHACNSTRAMGPKTRALIQFLNGQEVIMFLEKLTGIEGLVPDPFLAGGGLHQLRDGGFLGVHADFNFQKHMRLDRRINLLLYLNKGWEEDWGGNLELWDTDMKHCVKRYAPSFNRCVIFNTTDKSFHGNPQPVKTPDGRVRRSIAMYYYTNGRPDGEVSGAHMTLFQYRPGEGSAADRGKRLLKRFVPPIITDWLDDRRNR</sequence>
<keyword evidence="6" id="KW-1185">Reference proteome</keyword>
<keyword evidence="3" id="KW-0560">Oxidoreductase</keyword>
<evidence type="ECO:0000259" key="4">
    <source>
        <dbReference type="SMART" id="SM00702"/>
    </source>
</evidence>
<dbReference type="InterPro" id="IPR006620">
    <property type="entry name" value="Pro_4_hyd_alph"/>
</dbReference>
<dbReference type="GO" id="GO:0016705">
    <property type="term" value="F:oxidoreductase activity, acting on paired donors, with incorporation or reduction of molecular oxygen"/>
    <property type="evidence" value="ECO:0007669"/>
    <property type="project" value="InterPro"/>
</dbReference>
<proteinExistence type="predicted"/>
<comment type="cofactor">
    <cofactor evidence="1">
        <name>L-ascorbate</name>
        <dbReference type="ChEBI" id="CHEBI:38290"/>
    </cofactor>
</comment>
<gene>
    <name evidence="5" type="ORF">PUV54_05550</name>
</gene>
<evidence type="ECO:0000313" key="6">
    <source>
        <dbReference type="Proteomes" id="UP001214043"/>
    </source>
</evidence>
<accession>A0AAE9ZF68</accession>
<dbReference type="RefSeq" id="WP_274494598.1">
    <property type="nucleotide sequence ID" value="NZ_CP118166.1"/>
</dbReference>
<evidence type="ECO:0000256" key="3">
    <source>
        <dbReference type="ARBA" id="ARBA00023002"/>
    </source>
</evidence>
<dbReference type="Pfam" id="PF13640">
    <property type="entry name" value="2OG-FeII_Oxy_3"/>
    <property type="match status" value="1"/>
</dbReference>
<dbReference type="GO" id="GO:0005506">
    <property type="term" value="F:iron ion binding"/>
    <property type="evidence" value="ECO:0007669"/>
    <property type="project" value="InterPro"/>
</dbReference>
<evidence type="ECO:0000256" key="2">
    <source>
        <dbReference type="ARBA" id="ARBA00022964"/>
    </source>
</evidence>
<dbReference type="InterPro" id="IPR051842">
    <property type="entry name" value="uS12_prolyl_hydroxylase"/>
</dbReference>
<dbReference type="Gene3D" id="2.60.120.620">
    <property type="entry name" value="q2cbj1_9rhob like domain"/>
    <property type="match status" value="1"/>
</dbReference>
<keyword evidence="2" id="KW-0223">Dioxygenase</keyword>
<evidence type="ECO:0000256" key="1">
    <source>
        <dbReference type="ARBA" id="ARBA00001961"/>
    </source>
</evidence>
<dbReference type="PANTHER" id="PTHR12117:SF0">
    <property type="entry name" value="PROLYL 3-HYDROXYLASE OGFOD1"/>
    <property type="match status" value="1"/>
</dbReference>
<organism evidence="5 6">
    <name type="scientific">Hyphococcus flavus</name>
    <dbReference type="NCBI Taxonomy" id="1866326"/>
    <lineage>
        <taxon>Bacteria</taxon>
        <taxon>Pseudomonadati</taxon>
        <taxon>Pseudomonadota</taxon>
        <taxon>Alphaproteobacteria</taxon>
        <taxon>Parvularculales</taxon>
        <taxon>Parvularculaceae</taxon>
        <taxon>Hyphococcus</taxon>
    </lineage>
</organism>
<dbReference type="GO" id="GO:0051213">
    <property type="term" value="F:dioxygenase activity"/>
    <property type="evidence" value="ECO:0007669"/>
    <property type="project" value="UniProtKB-KW"/>
</dbReference>
<protein>
    <submittedName>
        <fullName evidence="5">2OG-Fe(II) oxygenase</fullName>
    </submittedName>
</protein>
<evidence type="ECO:0000313" key="5">
    <source>
        <dbReference type="EMBL" id="WDI32660.1"/>
    </source>
</evidence>
<dbReference type="InterPro" id="IPR044862">
    <property type="entry name" value="Pro_4_hyd_alph_FE2OG_OXY"/>
</dbReference>
<feature type="domain" description="Prolyl 4-hydroxylase alpha subunit" evidence="4">
    <location>
        <begin position="30"/>
        <end position="216"/>
    </location>
</feature>
<dbReference type="GO" id="GO:0031418">
    <property type="term" value="F:L-ascorbic acid binding"/>
    <property type="evidence" value="ECO:0007669"/>
    <property type="project" value="InterPro"/>
</dbReference>
<dbReference type="EMBL" id="CP118166">
    <property type="protein sequence ID" value="WDI32660.1"/>
    <property type="molecule type" value="Genomic_DNA"/>
</dbReference>
<dbReference type="PANTHER" id="PTHR12117">
    <property type="entry name" value="HISTONE ACETYLTRANSFERASE COMPLEX"/>
    <property type="match status" value="1"/>
</dbReference>
<dbReference type="KEGG" id="hfl:PUV54_05550"/>
<dbReference type="AlphaFoldDB" id="A0AAE9ZF68"/>
<dbReference type="Proteomes" id="UP001214043">
    <property type="component" value="Chromosome"/>
</dbReference>
<reference evidence="5" key="1">
    <citation type="submission" date="2023-02" db="EMBL/GenBank/DDBJ databases">
        <title>Genome sequence of Hyphococcus flavus.</title>
        <authorList>
            <person name="Rong J.-C."/>
            <person name="Zhao Q."/>
            <person name="Yi M."/>
            <person name="Wu J.-Y."/>
        </authorList>
    </citation>
    <scope>NUCLEOTIDE SEQUENCE</scope>
    <source>
        <strain evidence="5">MCCC 1K03223</strain>
    </source>
</reference>
<name>A0AAE9ZF68_9PROT</name>
<dbReference type="SMART" id="SM00702">
    <property type="entry name" value="P4Hc"/>
    <property type="match status" value="1"/>
</dbReference>